<dbReference type="Proteomes" id="UP001583193">
    <property type="component" value="Unassembled WGS sequence"/>
</dbReference>
<organism evidence="1 2">
    <name type="scientific">Paecilomyces lecythidis</name>
    <dbReference type="NCBI Taxonomy" id="3004212"/>
    <lineage>
        <taxon>Eukaryota</taxon>
        <taxon>Fungi</taxon>
        <taxon>Dikarya</taxon>
        <taxon>Ascomycota</taxon>
        <taxon>Pezizomycotina</taxon>
        <taxon>Eurotiomycetes</taxon>
        <taxon>Eurotiomycetidae</taxon>
        <taxon>Eurotiales</taxon>
        <taxon>Thermoascaceae</taxon>
        <taxon>Paecilomyces</taxon>
    </lineage>
</organism>
<accession>A0ABR3XMJ3</accession>
<protein>
    <submittedName>
        <fullName evidence="1">Uncharacterized protein</fullName>
    </submittedName>
</protein>
<keyword evidence="2" id="KW-1185">Reference proteome</keyword>
<comment type="caution">
    <text evidence="1">The sequence shown here is derived from an EMBL/GenBank/DDBJ whole genome shotgun (WGS) entry which is preliminary data.</text>
</comment>
<dbReference type="EMBL" id="JAVDPF010000015">
    <property type="protein sequence ID" value="KAL1876687.1"/>
    <property type="molecule type" value="Genomic_DNA"/>
</dbReference>
<gene>
    <name evidence="1" type="ORF">Plec18167_005095</name>
</gene>
<reference evidence="1 2" key="1">
    <citation type="journal article" date="2024" name="IMA Fungus">
        <title>IMA Genome - F19 : A genome assembly and annotation guide to empower mycologists, including annotated draft genome sequences of Ceratocystis pirilliformis, Diaporthe australafricana, Fusarium ophioides, Paecilomyces lecythidis, and Sporothrix stenoceras.</title>
        <authorList>
            <person name="Aylward J."/>
            <person name="Wilson A.M."/>
            <person name="Visagie C.M."/>
            <person name="Spraker J."/>
            <person name="Barnes I."/>
            <person name="Buitendag C."/>
            <person name="Ceriani C."/>
            <person name="Del Mar Angel L."/>
            <person name="du Plessis D."/>
            <person name="Fuchs T."/>
            <person name="Gasser K."/>
            <person name="Kramer D."/>
            <person name="Li W."/>
            <person name="Munsamy K."/>
            <person name="Piso A."/>
            <person name="Price J.L."/>
            <person name="Sonnekus B."/>
            <person name="Thomas C."/>
            <person name="van der Nest A."/>
            <person name="van Dijk A."/>
            <person name="van Heerden A."/>
            <person name="van Vuuren N."/>
            <person name="Yilmaz N."/>
            <person name="Duong T.A."/>
            <person name="van der Merwe N.A."/>
            <person name="Wingfield M.J."/>
            <person name="Wingfield B.D."/>
        </authorList>
    </citation>
    <scope>NUCLEOTIDE SEQUENCE [LARGE SCALE GENOMIC DNA]</scope>
    <source>
        <strain evidence="1 2">CMW 18167</strain>
    </source>
</reference>
<evidence type="ECO:0000313" key="2">
    <source>
        <dbReference type="Proteomes" id="UP001583193"/>
    </source>
</evidence>
<sequence>MLVCYNPVQIPGVAIEIGWSEGVPQFHRDKRLWLMGGQPEAQLVIVLRWTTISETPVQQGRGVFEIWERDAGNTPYLKQGGAIFPAPANAATQVIPITRAHIGPAHVFSGRNGVNVWNLNVDILRTWASAAIVNVGFQPA</sequence>
<name>A0ABR3XMJ3_9EURO</name>
<proteinExistence type="predicted"/>
<evidence type="ECO:0000313" key="1">
    <source>
        <dbReference type="EMBL" id="KAL1876687.1"/>
    </source>
</evidence>